<feature type="compositionally biased region" description="Basic and acidic residues" evidence="1">
    <location>
        <begin position="11"/>
        <end position="28"/>
    </location>
</feature>
<evidence type="ECO:0000313" key="3">
    <source>
        <dbReference type="Proteomes" id="UP000191691"/>
    </source>
</evidence>
<keyword evidence="3" id="KW-1185">Reference proteome</keyword>
<dbReference type="Proteomes" id="UP000191691">
    <property type="component" value="Unassembled WGS sequence"/>
</dbReference>
<dbReference type="AlphaFoldDB" id="A0A1V6YF89"/>
<dbReference type="OMA" id="CPRSYQT"/>
<reference evidence="3" key="1">
    <citation type="journal article" date="2017" name="Nat. Microbiol.">
        <title>Global analysis of biosynthetic gene clusters reveals vast potential of secondary metabolite production in Penicillium species.</title>
        <authorList>
            <person name="Nielsen J.C."/>
            <person name="Grijseels S."/>
            <person name="Prigent S."/>
            <person name="Ji B."/>
            <person name="Dainat J."/>
            <person name="Nielsen K.F."/>
            <person name="Frisvad J.C."/>
            <person name="Workman M."/>
            <person name="Nielsen J."/>
        </authorList>
    </citation>
    <scope>NUCLEOTIDE SEQUENCE [LARGE SCALE GENOMIC DNA]</scope>
    <source>
        <strain evidence="3">IBT 13039</strain>
    </source>
</reference>
<accession>A0A1V6YF89</accession>
<proteinExistence type="predicted"/>
<sequence>MKNKKHNLKGRSKEEDGKKYDKALQPDDQKEEETFEPPGKSPSPNPSSGSTAPSEKPTLPCRVCFMRMKDDPDHTCGIKPGRSACDYCRKEKRLCVKLPYEVRTDAKRALCVRSVKTRASRIIAVQRKMLRINRSTYASSIVPPCPRSYQTPMTNDLRNRNVEAISAVRSEIQAVMDRTQWEIGVVTERLAELETEHLDELQTEGEEEDLFAWL</sequence>
<comment type="caution">
    <text evidence="2">The sequence shown here is derived from an EMBL/GenBank/DDBJ whole genome shotgun (WGS) entry which is preliminary data.</text>
</comment>
<protein>
    <submittedName>
        <fullName evidence="2">Uncharacterized protein</fullName>
    </submittedName>
</protein>
<gene>
    <name evidence="2" type="ORF">PENNAL_c0022G11527</name>
</gene>
<organism evidence="2 3">
    <name type="scientific">Penicillium nalgiovense</name>
    <dbReference type="NCBI Taxonomy" id="60175"/>
    <lineage>
        <taxon>Eukaryota</taxon>
        <taxon>Fungi</taxon>
        <taxon>Dikarya</taxon>
        <taxon>Ascomycota</taxon>
        <taxon>Pezizomycotina</taxon>
        <taxon>Eurotiomycetes</taxon>
        <taxon>Eurotiomycetidae</taxon>
        <taxon>Eurotiales</taxon>
        <taxon>Aspergillaceae</taxon>
        <taxon>Penicillium</taxon>
    </lineage>
</organism>
<feature type="compositionally biased region" description="Basic residues" evidence="1">
    <location>
        <begin position="1"/>
        <end position="10"/>
    </location>
</feature>
<feature type="region of interest" description="Disordered" evidence="1">
    <location>
        <begin position="1"/>
        <end position="56"/>
    </location>
</feature>
<evidence type="ECO:0000256" key="1">
    <source>
        <dbReference type="SAM" id="MobiDB-lite"/>
    </source>
</evidence>
<name>A0A1V6YF89_PENNA</name>
<dbReference type="EMBL" id="MOOB01000022">
    <property type="protein sequence ID" value="OQE86107.1"/>
    <property type="molecule type" value="Genomic_DNA"/>
</dbReference>
<evidence type="ECO:0000313" key="2">
    <source>
        <dbReference type="EMBL" id="OQE86107.1"/>
    </source>
</evidence>